<accession>A0A0D2MW99</accession>
<sequence>MALVPCELPPSLAAHRVIFARARPTPHLLPEVAPARCPTLRPRTIRTAARATHQTTPEPRTAHTLAPGVAREAGPSRPQPSAVARPATDPNAPCLCGLALPWPPPAPQCRPWPRSPSTSKL</sequence>
<proteinExistence type="predicted"/>
<feature type="region of interest" description="Disordered" evidence="1">
    <location>
        <begin position="49"/>
        <end position="88"/>
    </location>
</feature>
<dbReference type="Proteomes" id="UP000054270">
    <property type="component" value="Unassembled WGS sequence"/>
</dbReference>
<dbReference type="EMBL" id="KN817522">
    <property type="protein sequence ID" value="KJA28228.1"/>
    <property type="molecule type" value="Genomic_DNA"/>
</dbReference>
<gene>
    <name evidence="2" type="ORF">HYPSUDRAFT_197731</name>
</gene>
<organism evidence="2 3">
    <name type="scientific">Hypholoma sublateritium (strain FD-334 SS-4)</name>
    <dbReference type="NCBI Taxonomy" id="945553"/>
    <lineage>
        <taxon>Eukaryota</taxon>
        <taxon>Fungi</taxon>
        <taxon>Dikarya</taxon>
        <taxon>Basidiomycota</taxon>
        <taxon>Agaricomycotina</taxon>
        <taxon>Agaricomycetes</taxon>
        <taxon>Agaricomycetidae</taxon>
        <taxon>Agaricales</taxon>
        <taxon>Agaricineae</taxon>
        <taxon>Strophariaceae</taxon>
        <taxon>Hypholoma</taxon>
    </lineage>
</organism>
<protein>
    <submittedName>
        <fullName evidence="2">Uncharacterized protein</fullName>
    </submittedName>
</protein>
<evidence type="ECO:0000313" key="2">
    <source>
        <dbReference type="EMBL" id="KJA28228.1"/>
    </source>
</evidence>
<evidence type="ECO:0000256" key="1">
    <source>
        <dbReference type="SAM" id="MobiDB-lite"/>
    </source>
</evidence>
<reference evidence="3" key="1">
    <citation type="submission" date="2014-04" db="EMBL/GenBank/DDBJ databases">
        <title>Evolutionary Origins and Diversification of the Mycorrhizal Mutualists.</title>
        <authorList>
            <consortium name="DOE Joint Genome Institute"/>
            <consortium name="Mycorrhizal Genomics Consortium"/>
            <person name="Kohler A."/>
            <person name="Kuo A."/>
            <person name="Nagy L.G."/>
            <person name="Floudas D."/>
            <person name="Copeland A."/>
            <person name="Barry K.W."/>
            <person name="Cichocki N."/>
            <person name="Veneault-Fourrey C."/>
            <person name="LaButti K."/>
            <person name="Lindquist E.A."/>
            <person name="Lipzen A."/>
            <person name="Lundell T."/>
            <person name="Morin E."/>
            <person name="Murat C."/>
            <person name="Riley R."/>
            <person name="Ohm R."/>
            <person name="Sun H."/>
            <person name="Tunlid A."/>
            <person name="Henrissat B."/>
            <person name="Grigoriev I.V."/>
            <person name="Hibbett D.S."/>
            <person name="Martin F."/>
        </authorList>
    </citation>
    <scope>NUCLEOTIDE SEQUENCE [LARGE SCALE GENOMIC DNA]</scope>
    <source>
        <strain evidence="3">FD-334 SS-4</strain>
    </source>
</reference>
<dbReference type="AlphaFoldDB" id="A0A0D2MW99"/>
<name>A0A0D2MW99_HYPSF</name>
<evidence type="ECO:0000313" key="3">
    <source>
        <dbReference type="Proteomes" id="UP000054270"/>
    </source>
</evidence>
<keyword evidence="3" id="KW-1185">Reference proteome</keyword>